<feature type="transmembrane region" description="Helical" evidence="11">
    <location>
        <begin position="398"/>
        <end position="420"/>
    </location>
</feature>
<gene>
    <name evidence="13" type="primary">LOC111133063</name>
</gene>
<organism evidence="12 13">
    <name type="scientific">Crassostrea virginica</name>
    <name type="common">Eastern oyster</name>
    <dbReference type="NCBI Taxonomy" id="6565"/>
    <lineage>
        <taxon>Eukaryota</taxon>
        <taxon>Metazoa</taxon>
        <taxon>Spiralia</taxon>
        <taxon>Lophotrochozoa</taxon>
        <taxon>Mollusca</taxon>
        <taxon>Bivalvia</taxon>
        <taxon>Autobranchia</taxon>
        <taxon>Pteriomorphia</taxon>
        <taxon>Ostreida</taxon>
        <taxon>Ostreoidea</taxon>
        <taxon>Ostreidae</taxon>
        <taxon>Crassostrea</taxon>
    </lineage>
</organism>
<keyword evidence="3" id="KW-0813">Transport</keyword>
<evidence type="ECO:0000256" key="8">
    <source>
        <dbReference type="ARBA" id="ARBA00023065"/>
    </source>
</evidence>
<dbReference type="RefSeq" id="XP_022336843.1">
    <property type="nucleotide sequence ID" value="XM_022481135.1"/>
</dbReference>
<comment type="similarity">
    <text evidence="2">Belongs to the otopetrin family.</text>
</comment>
<evidence type="ECO:0000256" key="9">
    <source>
        <dbReference type="ARBA" id="ARBA00023136"/>
    </source>
</evidence>
<dbReference type="GO" id="GO:0015252">
    <property type="term" value="F:proton channel activity"/>
    <property type="evidence" value="ECO:0007669"/>
    <property type="project" value="InterPro"/>
</dbReference>
<evidence type="ECO:0000256" key="11">
    <source>
        <dbReference type="SAM" id="Phobius"/>
    </source>
</evidence>
<reference evidence="13" key="1">
    <citation type="submission" date="2025-08" db="UniProtKB">
        <authorList>
            <consortium name="RefSeq"/>
        </authorList>
    </citation>
    <scope>IDENTIFICATION</scope>
    <source>
        <tissue evidence="13">Whole sample</tissue>
    </source>
</reference>
<comment type="subcellular location">
    <subcellularLocation>
        <location evidence="1">Cell membrane</location>
        <topology evidence="1">Multi-pass membrane protein</topology>
    </subcellularLocation>
</comment>
<feature type="transmembrane region" description="Helical" evidence="11">
    <location>
        <begin position="38"/>
        <end position="55"/>
    </location>
</feature>
<keyword evidence="8" id="KW-0406">Ion transport</keyword>
<dbReference type="PANTHER" id="PTHR21522:SF32">
    <property type="entry name" value="OTOPETRIN-2"/>
    <property type="match status" value="1"/>
</dbReference>
<evidence type="ECO:0000256" key="4">
    <source>
        <dbReference type="ARBA" id="ARBA00022475"/>
    </source>
</evidence>
<dbReference type="GO" id="GO:0005886">
    <property type="term" value="C:plasma membrane"/>
    <property type="evidence" value="ECO:0007669"/>
    <property type="project" value="UniProtKB-SubCell"/>
</dbReference>
<feature type="transmembrane region" description="Helical" evidence="11">
    <location>
        <begin position="259"/>
        <end position="276"/>
    </location>
</feature>
<dbReference type="AlphaFoldDB" id="A0A8B8EB97"/>
<evidence type="ECO:0000256" key="7">
    <source>
        <dbReference type="ARBA" id="ARBA00022989"/>
    </source>
</evidence>
<keyword evidence="4" id="KW-1003">Cell membrane</keyword>
<dbReference type="Proteomes" id="UP000694844">
    <property type="component" value="Chromosome 5"/>
</dbReference>
<feature type="transmembrane region" description="Helical" evidence="11">
    <location>
        <begin position="463"/>
        <end position="487"/>
    </location>
</feature>
<keyword evidence="10" id="KW-0407">Ion channel</keyword>
<keyword evidence="12" id="KW-1185">Reference proteome</keyword>
<dbReference type="KEGG" id="cvn:111133063"/>
<evidence type="ECO:0000313" key="13">
    <source>
        <dbReference type="RefSeq" id="XP_022336843.1"/>
    </source>
</evidence>
<feature type="transmembrane region" description="Helical" evidence="11">
    <location>
        <begin position="75"/>
        <end position="95"/>
    </location>
</feature>
<accession>A0A8B8EB97</accession>
<keyword evidence="7 11" id="KW-1133">Transmembrane helix</keyword>
<evidence type="ECO:0000256" key="1">
    <source>
        <dbReference type="ARBA" id="ARBA00004651"/>
    </source>
</evidence>
<feature type="transmembrane region" description="Helical" evidence="11">
    <location>
        <begin position="154"/>
        <end position="177"/>
    </location>
</feature>
<feature type="transmembrane region" description="Helical" evidence="11">
    <location>
        <begin position="507"/>
        <end position="527"/>
    </location>
</feature>
<evidence type="ECO:0000256" key="3">
    <source>
        <dbReference type="ARBA" id="ARBA00022448"/>
    </source>
</evidence>
<dbReference type="PANTHER" id="PTHR21522">
    <property type="entry name" value="PROTON CHANNEL OTOP"/>
    <property type="match status" value="1"/>
</dbReference>
<protein>
    <submittedName>
        <fullName evidence="13">Uncharacterized protein LOC111133063</fullName>
    </submittedName>
</protein>
<feature type="transmembrane region" description="Helical" evidence="11">
    <location>
        <begin position="189"/>
        <end position="214"/>
    </location>
</feature>
<sequence length="529" mass="60783">MSMRKIQAITLRKIAISMFAVGNRLEGRLLRLKGDGSISSIIVSSTLIGAIFSYFWESESPTSWYMQNGYPRTLLVIYCLGFSSIVSLVGLLLVVKYKPSEYLETTPNIKDPVSKMLNVFLFLFGICVVVYELINTIIDIQCYNEVYNLPNSGNYMISTFGRAIEATFAFLQMIVIVQISEKRFRRKTAIYYFISNILLTDVAMWFFTLFRIMYGYVSTLPANLTMTSTTVEMCYWNSSIRSNILQPMNGILIPVQQEYSLICICILINMFPVYYSPRPTATDRDSIQYNDQTMESFSTEGSISSDIREGRYKSPKSQMVKRILISLFSILMFLPAGLVLTMRGFQYSVHLETEWECCAIIPILVLICLTFRGFYAIRTEISSINDNRIIGNLLNNDVLFVMSSAGQYACEVLILSYSLYTQGQTYMYLRSLKSVLQIIHVFYQTIFVLILKRLPCNVYKKIHGILLSLLISNLILWCFNEILAFNMSSDGDDAHYVGTDWPTVRQALFSLVCFYRFQAFVCLYRMCRL</sequence>
<evidence type="ECO:0000256" key="5">
    <source>
        <dbReference type="ARBA" id="ARBA00022692"/>
    </source>
</evidence>
<evidence type="ECO:0000256" key="2">
    <source>
        <dbReference type="ARBA" id="ARBA00006513"/>
    </source>
</evidence>
<dbReference type="GeneID" id="111133063"/>
<feature type="transmembrane region" description="Helical" evidence="11">
    <location>
        <begin position="323"/>
        <end position="347"/>
    </location>
</feature>
<feature type="transmembrane region" description="Helical" evidence="11">
    <location>
        <begin position="432"/>
        <end position="451"/>
    </location>
</feature>
<proteinExistence type="inferred from homology"/>
<dbReference type="Pfam" id="PF03189">
    <property type="entry name" value="Otopetrin"/>
    <property type="match status" value="1"/>
</dbReference>
<keyword evidence="9 11" id="KW-0472">Membrane</keyword>
<evidence type="ECO:0000256" key="10">
    <source>
        <dbReference type="ARBA" id="ARBA00023303"/>
    </source>
</evidence>
<feature type="transmembrane region" description="Helical" evidence="11">
    <location>
        <begin position="359"/>
        <end position="377"/>
    </location>
</feature>
<dbReference type="InterPro" id="IPR004878">
    <property type="entry name" value="Otopetrin"/>
</dbReference>
<name>A0A8B8EB97_CRAVI</name>
<keyword evidence="5 11" id="KW-0812">Transmembrane</keyword>
<keyword evidence="6" id="KW-0375">Hydrogen ion transport</keyword>
<feature type="transmembrane region" description="Helical" evidence="11">
    <location>
        <begin position="116"/>
        <end position="134"/>
    </location>
</feature>
<evidence type="ECO:0000313" key="12">
    <source>
        <dbReference type="Proteomes" id="UP000694844"/>
    </source>
</evidence>
<evidence type="ECO:0000256" key="6">
    <source>
        <dbReference type="ARBA" id="ARBA00022781"/>
    </source>
</evidence>